<feature type="coiled-coil region" evidence="7">
    <location>
        <begin position="122"/>
        <end position="153"/>
    </location>
</feature>
<sequence>MARERILVVDDEPVFLKLITAFLRRLDFDVLDALSLRSALDTLAQETVDLVLCDLQLGDGSGMTVLKEVRDHHLDLPVVMISGTAQMDDVTTALRLGATDVLLKPINELAMVEYAVESALERYRLQQENRRLTEELEAANVELQLNLRLLEESKLAGREVQQQLFPETLIRWHEITLRYQLFTASEIADQFVDYVALDDRYLAAIIGRFSHAGSNSAFLSVVVKTLFNQPLKQYRPGEPSVLLNPGAFLDYLNIELLKSQLEQPVRAFYLVIDREKHQLHYANAGYQPGPVLSGEPLQDGQAPLGMFEWSRYQEHIEPFVANTQLLMANRPLEWNWPLDPRQALSEQLALPEEGGRDDDLLLLGVFHQVWR</sequence>
<evidence type="ECO:0000256" key="4">
    <source>
        <dbReference type="ARBA" id="ARBA00023125"/>
    </source>
</evidence>
<evidence type="ECO:0000259" key="8">
    <source>
        <dbReference type="PROSITE" id="PS50110"/>
    </source>
</evidence>
<dbReference type="InterPro" id="IPR001789">
    <property type="entry name" value="Sig_transdc_resp-reg_receiver"/>
</dbReference>
<dbReference type="SUPFAM" id="SSF52172">
    <property type="entry name" value="CheY-like"/>
    <property type="match status" value="1"/>
</dbReference>
<accession>A0A3N1P4G9</accession>
<reference evidence="9 10" key="1">
    <citation type="submission" date="2018-11" db="EMBL/GenBank/DDBJ databases">
        <title>Genomic Encyclopedia of Type Strains, Phase IV (KMG-IV): sequencing the most valuable type-strain genomes for metagenomic binning, comparative biology and taxonomic classification.</title>
        <authorList>
            <person name="Goeker M."/>
        </authorList>
    </citation>
    <scope>NUCLEOTIDE SEQUENCE [LARGE SCALE GENOMIC DNA]</scope>
    <source>
        <strain evidence="9 10">DSM 21945</strain>
    </source>
</reference>
<dbReference type="GO" id="GO:0006355">
    <property type="term" value="P:regulation of DNA-templated transcription"/>
    <property type="evidence" value="ECO:0007669"/>
    <property type="project" value="TreeGrafter"/>
</dbReference>
<dbReference type="PANTHER" id="PTHR48111">
    <property type="entry name" value="REGULATOR OF RPOS"/>
    <property type="match status" value="1"/>
</dbReference>
<dbReference type="Gene3D" id="3.60.40.10">
    <property type="entry name" value="PPM-type phosphatase domain"/>
    <property type="match status" value="1"/>
</dbReference>
<dbReference type="InterPro" id="IPR036457">
    <property type="entry name" value="PPM-type-like_dom_sf"/>
</dbReference>
<comment type="caution">
    <text evidence="9">The sequence shown here is derived from an EMBL/GenBank/DDBJ whole genome shotgun (WGS) entry which is preliminary data.</text>
</comment>
<evidence type="ECO:0000256" key="7">
    <source>
        <dbReference type="SAM" id="Coils"/>
    </source>
</evidence>
<evidence type="ECO:0000256" key="6">
    <source>
        <dbReference type="PROSITE-ProRule" id="PRU00169"/>
    </source>
</evidence>
<dbReference type="Pfam" id="PF00072">
    <property type="entry name" value="Response_reg"/>
    <property type="match status" value="1"/>
</dbReference>
<evidence type="ECO:0000256" key="3">
    <source>
        <dbReference type="ARBA" id="ARBA00023015"/>
    </source>
</evidence>
<proteinExistence type="predicted"/>
<protein>
    <submittedName>
        <fullName evidence="9">Stage II sporulation protein E</fullName>
    </submittedName>
</protein>
<dbReference type="InterPro" id="IPR039420">
    <property type="entry name" value="WalR-like"/>
</dbReference>
<feature type="domain" description="Response regulatory" evidence="8">
    <location>
        <begin position="5"/>
        <end position="119"/>
    </location>
</feature>
<dbReference type="GO" id="GO:0005829">
    <property type="term" value="C:cytosol"/>
    <property type="evidence" value="ECO:0007669"/>
    <property type="project" value="TreeGrafter"/>
</dbReference>
<dbReference type="EMBL" id="RJUL01000009">
    <property type="protein sequence ID" value="ROQ22548.1"/>
    <property type="molecule type" value="Genomic_DNA"/>
</dbReference>
<keyword evidence="3" id="KW-0805">Transcription regulation</keyword>
<evidence type="ECO:0000256" key="2">
    <source>
        <dbReference type="ARBA" id="ARBA00023012"/>
    </source>
</evidence>
<dbReference type="Gene3D" id="1.20.5.390">
    <property type="entry name" value="L1 transposable element, trimerization domain"/>
    <property type="match status" value="1"/>
</dbReference>
<keyword evidence="4" id="KW-0238">DNA-binding</keyword>
<keyword evidence="10" id="KW-1185">Reference proteome</keyword>
<dbReference type="GO" id="GO:0000976">
    <property type="term" value="F:transcription cis-regulatory region binding"/>
    <property type="evidence" value="ECO:0007669"/>
    <property type="project" value="TreeGrafter"/>
</dbReference>
<dbReference type="GO" id="GO:0032993">
    <property type="term" value="C:protein-DNA complex"/>
    <property type="evidence" value="ECO:0007669"/>
    <property type="project" value="TreeGrafter"/>
</dbReference>
<dbReference type="RefSeq" id="WP_050660347.1">
    <property type="nucleotide sequence ID" value="NZ_JBLXEP010000011.1"/>
</dbReference>
<evidence type="ECO:0000313" key="9">
    <source>
        <dbReference type="EMBL" id="ROQ22548.1"/>
    </source>
</evidence>
<dbReference type="Proteomes" id="UP000268033">
    <property type="component" value="Unassembled WGS sequence"/>
</dbReference>
<dbReference type="PANTHER" id="PTHR48111:SF1">
    <property type="entry name" value="TWO-COMPONENT RESPONSE REGULATOR ORR33"/>
    <property type="match status" value="1"/>
</dbReference>
<dbReference type="InterPro" id="IPR011006">
    <property type="entry name" value="CheY-like_superfamily"/>
</dbReference>
<organism evidence="9 10">
    <name type="scientific">Gallaecimonas pentaromativorans</name>
    <dbReference type="NCBI Taxonomy" id="584787"/>
    <lineage>
        <taxon>Bacteria</taxon>
        <taxon>Pseudomonadati</taxon>
        <taxon>Pseudomonadota</taxon>
        <taxon>Gammaproteobacteria</taxon>
        <taxon>Enterobacterales</taxon>
        <taxon>Gallaecimonadaceae</taxon>
        <taxon>Gallaecimonas</taxon>
    </lineage>
</organism>
<evidence type="ECO:0000313" key="10">
    <source>
        <dbReference type="Proteomes" id="UP000268033"/>
    </source>
</evidence>
<feature type="modified residue" description="4-aspartylphosphate" evidence="6">
    <location>
        <position position="54"/>
    </location>
</feature>
<dbReference type="Pfam" id="PF07228">
    <property type="entry name" value="SpoIIE"/>
    <property type="match status" value="1"/>
</dbReference>
<evidence type="ECO:0000256" key="5">
    <source>
        <dbReference type="ARBA" id="ARBA00023163"/>
    </source>
</evidence>
<keyword evidence="1 6" id="KW-0597">Phosphoprotein</keyword>
<evidence type="ECO:0000256" key="1">
    <source>
        <dbReference type="ARBA" id="ARBA00022553"/>
    </source>
</evidence>
<name>A0A3N1P4G9_9GAMM</name>
<dbReference type="AlphaFoldDB" id="A0A3N1P4G9"/>
<keyword evidence="5" id="KW-0804">Transcription</keyword>
<dbReference type="OrthoDB" id="6399952at2"/>
<dbReference type="SMART" id="SM00448">
    <property type="entry name" value="REC"/>
    <property type="match status" value="1"/>
</dbReference>
<keyword evidence="2" id="KW-0902">Two-component regulatory system</keyword>
<keyword evidence="7" id="KW-0175">Coiled coil</keyword>
<dbReference type="GO" id="GO:0000156">
    <property type="term" value="F:phosphorelay response regulator activity"/>
    <property type="evidence" value="ECO:0007669"/>
    <property type="project" value="TreeGrafter"/>
</dbReference>
<dbReference type="STRING" id="584787.GCA_001247655_01471"/>
<dbReference type="InterPro" id="IPR001932">
    <property type="entry name" value="PPM-type_phosphatase-like_dom"/>
</dbReference>
<gene>
    <name evidence="9" type="ORF">EDC28_10934</name>
</gene>
<dbReference type="Gene3D" id="3.40.50.2300">
    <property type="match status" value="1"/>
</dbReference>
<dbReference type="PROSITE" id="PS50110">
    <property type="entry name" value="RESPONSE_REGULATORY"/>
    <property type="match status" value="1"/>
</dbReference>